<proteinExistence type="inferred from homology"/>
<protein>
    <submittedName>
        <fullName evidence="3">Serine carboxypeptidase</fullName>
    </submittedName>
</protein>
<name>A0A915E7X0_9BILA</name>
<dbReference type="GO" id="GO:0006508">
    <property type="term" value="P:proteolysis"/>
    <property type="evidence" value="ECO:0007669"/>
    <property type="project" value="InterPro"/>
</dbReference>
<reference evidence="3" key="1">
    <citation type="submission" date="2022-11" db="UniProtKB">
        <authorList>
            <consortium name="WormBaseParasite"/>
        </authorList>
    </citation>
    <scope>IDENTIFICATION</scope>
</reference>
<sequence>MKNKITKNSINDLPGLNFDYTAKQYSGYLKLSSGSNLFYWLLEAQSDAPSKLPLILWVNGQPSCSALQALSSIGPFLVNPDGKTAFENVYAWNKVANLLFIDSIPEVGFSYRDSSSQAAKITDDSIANDAVEALQKFVQSFPEYKGRDLYLTGVSNAGVYIPLMAKKIIEVTNNDPSKMCLS</sequence>
<dbReference type="Gene3D" id="3.40.50.1820">
    <property type="entry name" value="alpha/beta hydrolase"/>
    <property type="match status" value="1"/>
</dbReference>
<evidence type="ECO:0000256" key="1">
    <source>
        <dbReference type="ARBA" id="ARBA00009431"/>
    </source>
</evidence>
<dbReference type="SUPFAM" id="SSF53474">
    <property type="entry name" value="alpha/beta-Hydrolases"/>
    <property type="match status" value="1"/>
</dbReference>
<evidence type="ECO:0000313" key="2">
    <source>
        <dbReference type="Proteomes" id="UP000887574"/>
    </source>
</evidence>
<dbReference type="WBParaSite" id="jg26686">
    <property type="protein sequence ID" value="jg26686"/>
    <property type="gene ID" value="jg26686"/>
</dbReference>
<dbReference type="PANTHER" id="PTHR11802:SF418">
    <property type="entry name" value="SERINE CARBOXYPEPTIDASE CTSA-1.1"/>
    <property type="match status" value="1"/>
</dbReference>
<dbReference type="Pfam" id="PF00450">
    <property type="entry name" value="Peptidase_S10"/>
    <property type="match status" value="1"/>
</dbReference>
<accession>A0A915E7X0</accession>
<organism evidence="2 3">
    <name type="scientific">Ditylenchus dipsaci</name>
    <dbReference type="NCBI Taxonomy" id="166011"/>
    <lineage>
        <taxon>Eukaryota</taxon>
        <taxon>Metazoa</taxon>
        <taxon>Ecdysozoa</taxon>
        <taxon>Nematoda</taxon>
        <taxon>Chromadorea</taxon>
        <taxon>Rhabditida</taxon>
        <taxon>Tylenchina</taxon>
        <taxon>Tylenchomorpha</taxon>
        <taxon>Sphaerularioidea</taxon>
        <taxon>Anguinidae</taxon>
        <taxon>Anguininae</taxon>
        <taxon>Ditylenchus</taxon>
    </lineage>
</organism>
<dbReference type="Proteomes" id="UP000887574">
    <property type="component" value="Unplaced"/>
</dbReference>
<dbReference type="GO" id="GO:0004185">
    <property type="term" value="F:serine-type carboxypeptidase activity"/>
    <property type="evidence" value="ECO:0007669"/>
    <property type="project" value="InterPro"/>
</dbReference>
<dbReference type="PANTHER" id="PTHR11802">
    <property type="entry name" value="SERINE PROTEASE FAMILY S10 SERINE CARBOXYPEPTIDASE"/>
    <property type="match status" value="1"/>
</dbReference>
<keyword evidence="2" id="KW-1185">Reference proteome</keyword>
<dbReference type="InterPro" id="IPR029058">
    <property type="entry name" value="AB_hydrolase_fold"/>
</dbReference>
<comment type="similarity">
    <text evidence="1">Belongs to the peptidase S10 family.</text>
</comment>
<dbReference type="AlphaFoldDB" id="A0A915E7X0"/>
<dbReference type="PRINTS" id="PR00724">
    <property type="entry name" value="CRBOXYPTASEC"/>
</dbReference>
<dbReference type="InterPro" id="IPR001563">
    <property type="entry name" value="Peptidase_S10"/>
</dbReference>
<evidence type="ECO:0000313" key="3">
    <source>
        <dbReference type="WBParaSite" id="jg26686"/>
    </source>
</evidence>